<dbReference type="AlphaFoldDB" id="M1XKI2"/>
<evidence type="ECO:0000313" key="3">
    <source>
        <dbReference type="Proteomes" id="UP000011867"/>
    </source>
</evidence>
<dbReference type="GeneID" id="14650890"/>
<name>M1XKI2_NATM8</name>
<dbReference type="eggNOG" id="arCOG04040">
    <property type="taxonomic scope" value="Archaea"/>
</dbReference>
<dbReference type="STRING" id="268739.Nmlp_1753"/>
<keyword evidence="3" id="KW-1185">Reference proteome</keyword>
<dbReference type="OrthoDB" id="205220at2157"/>
<dbReference type="RefSeq" id="WP_015408774.1">
    <property type="nucleotide sequence ID" value="NC_020388.1"/>
</dbReference>
<feature type="compositionally biased region" description="Polar residues" evidence="1">
    <location>
        <begin position="15"/>
        <end position="25"/>
    </location>
</feature>
<dbReference type="Pfam" id="PF05800">
    <property type="entry name" value="GvpO"/>
    <property type="match status" value="1"/>
</dbReference>
<gene>
    <name evidence="2" type="primary">gvpO</name>
    <name evidence="2" type="ordered locus">Nmlp_1753</name>
</gene>
<evidence type="ECO:0000313" key="2">
    <source>
        <dbReference type="EMBL" id="CCQ35943.1"/>
    </source>
</evidence>
<feature type="compositionally biased region" description="Basic and acidic residues" evidence="1">
    <location>
        <begin position="1"/>
        <end position="11"/>
    </location>
</feature>
<dbReference type="HOGENOM" id="CLU_142302_0_0_2"/>
<evidence type="ECO:0000256" key="1">
    <source>
        <dbReference type="SAM" id="MobiDB-lite"/>
    </source>
</evidence>
<feature type="region of interest" description="Disordered" evidence="1">
    <location>
        <begin position="1"/>
        <end position="48"/>
    </location>
</feature>
<protein>
    <submittedName>
        <fullName evidence="2">Gas-vesicle operon protein GvpO</fullName>
    </submittedName>
</protein>
<dbReference type="Proteomes" id="UP000011867">
    <property type="component" value="Chromosome"/>
</dbReference>
<proteinExistence type="predicted"/>
<dbReference type="EMBL" id="HF582854">
    <property type="protein sequence ID" value="CCQ35943.1"/>
    <property type="molecule type" value="Genomic_DNA"/>
</dbReference>
<dbReference type="InterPro" id="IPR008634">
    <property type="entry name" value="Gas-vesicle_GvpO"/>
</dbReference>
<dbReference type="GO" id="GO:0031412">
    <property type="term" value="P:gas vesicle organization"/>
    <property type="evidence" value="ECO:0007669"/>
    <property type="project" value="InterPro"/>
</dbReference>
<reference evidence="2 3" key="1">
    <citation type="journal article" date="2013" name="Genome Announc.">
        <title>Genome of the haloarchaeon Natronomonas moolapensis, a neutrophilic member of a previously haloalkaliphilic genus.</title>
        <authorList>
            <person name="Dyall-Smith M.L."/>
            <person name="Pfeiffer F."/>
            <person name="Oberwinkler T."/>
            <person name="Klee K."/>
            <person name="Rampp M."/>
            <person name="Palm P."/>
            <person name="Gross K."/>
            <person name="Schuster S.C."/>
            <person name="Oesterhelt D."/>
        </authorList>
    </citation>
    <scope>NUCLEOTIDE SEQUENCE [LARGE SCALE GENOMIC DNA]</scope>
    <source>
        <strain evidence="3">DSM 18674 / JCM 14361 / 8.8.11</strain>
    </source>
</reference>
<organism evidence="2 3">
    <name type="scientific">Natronomonas moolapensis (strain DSM 18674 / CECT 7526 / JCM 14361 / 8.8.11)</name>
    <dbReference type="NCBI Taxonomy" id="268739"/>
    <lineage>
        <taxon>Archaea</taxon>
        <taxon>Methanobacteriati</taxon>
        <taxon>Methanobacteriota</taxon>
        <taxon>Stenosarchaea group</taxon>
        <taxon>Halobacteria</taxon>
        <taxon>Halobacteriales</taxon>
        <taxon>Natronomonadaceae</taxon>
        <taxon>Natronomonas</taxon>
    </lineage>
</organism>
<sequence length="125" mass="13657">MPDHANEHDGDTDPAETNITASDGPTDQPDPSKGESSGSTIGLGDAQKHAREAATNLIEHEFEGVIKIESTDSGWRTVVEVIERGAVPDTQDIIGRYEIKLDTTGSATSYELLERYRRGEMKEEL</sequence>
<dbReference type="KEGG" id="nmo:Nmlp_1753"/>
<dbReference type="PIRSF" id="PIRSF028743">
    <property type="entry name" value="GvpO_protein"/>
    <property type="match status" value="1"/>
</dbReference>
<accession>M1XKI2</accession>